<feature type="transmembrane region" description="Helical" evidence="10">
    <location>
        <begin position="361"/>
        <end position="381"/>
    </location>
</feature>
<dbReference type="InterPro" id="IPR050173">
    <property type="entry name" value="ABC_transporter_C-like"/>
</dbReference>
<reference evidence="13" key="1">
    <citation type="journal article" date="2021" name="New Phytol.">
        <title>Evolutionary innovations through gain and loss of genes in the ectomycorrhizal Boletales.</title>
        <authorList>
            <person name="Wu G."/>
            <person name="Miyauchi S."/>
            <person name="Morin E."/>
            <person name="Kuo A."/>
            <person name="Drula E."/>
            <person name="Varga T."/>
            <person name="Kohler A."/>
            <person name="Feng B."/>
            <person name="Cao Y."/>
            <person name="Lipzen A."/>
            <person name="Daum C."/>
            <person name="Hundley H."/>
            <person name="Pangilinan J."/>
            <person name="Johnson J."/>
            <person name="Barry K."/>
            <person name="LaButti K."/>
            <person name="Ng V."/>
            <person name="Ahrendt S."/>
            <person name="Min B."/>
            <person name="Choi I.G."/>
            <person name="Park H."/>
            <person name="Plett J.M."/>
            <person name="Magnuson J."/>
            <person name="Spatafora J.W."/>
            <person name="Nagy L.G."/>
            <person name="Henrissat B."/>
            <person name="Grigoriev I.V."/>
            <person name="Yang Z.L."/>
            <person name="Xu J."/>
            <person name="Martin F.M."/>
        </authorList>
    </citation>
    <scope>NUCLEOTIDE SEQUENCE</scope>
    <source>
        <strain evidence="13">KKN 215</strain>
    </source>
</reference>
<dbReference type="InterPro" id="IPR011527">
    <property type="entry name" value="ABC1_TM_dom"/>
</dbReference>
<evidence type="ECO:0000256" key="1">
    <source>
        <dbReference type="ARBA" id="ARBA00004141"/>
    </source>
</evidence>
<feature type="transmembrane region" description="Helical" evidence="10">
    <location>
        <begin position="169"/>
        <end position="186"/>
    </location>
</feature>
<dbReference type="Pfam" id="PF00005">
    <property type="entry name" value="ABC_tran"/>
    <property type="match status" value="2"/>
</dbReference>
<dbReference type="FunFam" id="1.20.1560.10:FF:000013">
    <property type="entry name" value="ABC transporter C family member 2"/>
    <property type="match status" value="1"/>
</dbReference>
<name>A0A8K0XJZ5_9AGAR</name>
<dbReference type="EMBL" id="JAEVFJ010000077">
    <property type="protein sequence ID" value="KAH8072269.1"/>
    <property type="molecule type" value="Genomic_DNA"/>
</dbReference>
<dbReference type="SMART" id="SM00382">
    <property type="entry name" value="AAA"/>
    <property type="match status" value="2"/>
</dbReference>
<dbReference type="GO" id="GO:0005524">
    <property type="term" value="F:ATP binding"/>
    <property type="evidence" value="ECO:0007669"/>
    <property type="project" value="UniProtKB-KW"/>
</dbReference>
<comment type="caution">
    <text evidence="13">The sequence shown here is derived from an EMBL/GenBank/DDBJ whole genome shotgun (WGS) entry which is preliminary data.</text>
</comment>
<accession>A0A8K0XJZ5</accession>
<dbReference type="OrthoDB" id="6500128at2759"/>
<dbReference type="Gene3D" id="3.40.50.300">
    <property type="entry name" value="P-loop containing nucleotide triphosphate hydrolases"/>
    <property type="match status" value="2"/>
</dbReference>
<keyword evidence="5" id="KW-0547">Nucleotide-binding</keyword>
<gene>
    <name evidence="13" type="ORF">BXZ70DRAFT_1074090</name>
</gene>
<keyword evidence="14" id="KW-1185">Reference proteome</keyword>
<keyword evidence="4" id="KW-0677">Repeat</keyword>
<evidence type="ECO:0000256" key="6">
    <source>
        <dbReference type="ARBA" id="ARBA00022840"/>
    </source>
</evidence>
<feature type="transmembrane region" description="Helical" evidence="10">
    <location>
        <begin position="1233"/>
        <end position="1252"/>
    </location>
</feature>
<dbReference type="CDD" id="cd18604">
    <property type="entry name" value="ABC_6TM_VMR1_D2_like"/>
    <property type="match status" value="1"/>
</dbReference>
<dbReference type="Pfam" id="PF00664">
    <property type="entry name" value="ABC_membrane"/>
    <property type="match status" value="2"/>
</dbReference>
<dbReference type="CDD" id="cd03244">
    <property type="entry name" value="ABCC_MRP_domain2"/>
    <property type="match status" value="1"/>
</dbReference>
<keyword evidence="7 10" id="KW-1133">Transmembrane helix</keyword>
<dbReference type="GO" id="GO:0016887">
    <property type="term" value="F:ATP hydrolysis activity"/>
    <property type="evidence" value="ECO:0007669"/>
    <property type="project" value="InterPro"/>
</dbReference>
<dbReference type="SUPFAM" id="SSF52540">
    <property type="entry name" value="P-loop containing nucleoside triphosphate hydrolases"/>
    <property type="match status" value="2"/>
</dbReference>
<dbReference type="CDD" id="cd03250">
    <property type="entry name" value="ABCC_MRP_domain1"/>
    <property type="match status" value="1"/>
</dbReference>
<evidence type="ECO:0000256" key="4">
    <source>
        <dbReference type="ARBA" id="ARBA00022737"/>
    </source>
</evidence>
<evidence type="ECO:0000259" key="11">
    <source>
        <dbReference type="PROSITE" id="PS50893"/>
    </source>
</evidence>
<dbReference type="PROSITE" id="PS50929">
    <property type="entry name" value="ABC_TM1F"/>
    <property type="match status" value="2"/>
</dbReference>
<feature type="transmembrane region" description="Helical" evidence="10">
    <location>
        <begin position="1046"/>
        <end position="1071"/>
    </location>
</feature>
<evidence type="ECO:0000256" key="8">
    <source>
        <dbReference type="ARBA" id="ARBA00023136"/>
    </source>
</evidence>
<feature type="domain" description="ABC transmembrane type-1" evidence="12">
    <location>
        <begin position="323"/>
        <end position="664"/>
    </location>
</feature>
<dbReference type="PANTHER" id="PTHR24223:SF356">
    <property type="entry name" value="ATP-BINDING CASSETTE TRANSPORTER ABC4"/>
    <property type="match status" value="1"/>
</dbReference>
<feature type="transmembrane region" description="Helical" evidence="10">
    <location>
        <begin position="95"/>
        <end position="119"/>
    </location>
</feature>
<evidence type="ECO:0000256" key="3">
    <source>
        <dbReference type="ARBA" id="ARBA00022692"/>
    </source>
</evidence>
<dbReference type="SUPFAM" id="SSF90123">
    <property type="entry name" value="ABC transporter transmembrane region"/>
    <property type="match status" value="2"/>
</dbReference>
<dbReference type="InterPro" id="IPR027417">
    <property type="entry name" value="P-loop_NTPase"/>
</dbReference>
<evidence type="ECO:0008006" key="15">
    <source>
        <dbReference type="Google" id="ProtNLM"/>
    </source>
</evidence>
<proteinExistence type="predicted"/>
<evidence type="ECO:0000256" key="9">
    <source>
        <dbReference type="SAM" id="MobiDB-lite"/>
    </source>
</evidence>
<keyword evidence="8 10" id="KW-0472">Membrane</keyword>
<evidence type="ECO:0000256" key="7">
    <source>
        <dbReference type="ARBA" id="ARBA00022989"/>
    </source>
</evidence>
<evidence type="ECO:0000256" key="10">
    <source>
        <dbReference type="SAM" id="Phobius"/>
    </source>
</evidence>
<dbReference type="FunFam" id="3.40.50.300:FF:000973">
    <property type="entry name" value="Multidrug resistance-associated protein 4"/>
    <property type="match status" value="1"/>
</dbReference>
<dbReference type="Gene3D" id="1.20.1560.10">
    <property type="entry name" value="ABC transporter type 1, transmembrane domain"/>
    <property type="match status" value="2"/>
</dbReference>
<feature type="domain" description="ABC transporter" evidence="11">
    <location>
        <begin position="1323"/>
        <end position="1560"/>
    </location>
</feature>
<dbReference type="InterPro" id="IPR003593">
    <property type="entry name" value="AAA+_ATPase"/>
</dbReference>
<feature type="domain" description="ABC transporter" evidence="11">
    <location>
        <begin position="703"/>
        <end position="944"/>
    </location>
</feature>
<feature type="transmembrane region" description="Helical" evidence="10">
    <location>
        <begin position="1181"/>
        <end position="1201"/>
    </location>
</feature>
<keyword evidence="2" id="KW-0813">Transport</keyword>
<evidence type="ECO:0000256" key="5">
    <source>
        <dbReference type="ARBA" id="ARBA00022741"/>
    </source>
</evidence>
<dbReference type="InterPro" id="IPR036640">
    <property type="entry name" value="ABC1_TM_sf"/>
</dbReference>
<dbReference type="GO" id="GO:0016020">
    <property type="term" value="C:membrane"/>
    <property type="evidence" value="ECO:0007669"/>
    <property type="project" value="UniProtKB-SubCell"/>
</dbReference>
<feature type="transmembrane region" description="Helical" evidence="10">
    <location>
        <begin position="206"/>
        <end position="226"/>
    </location>
</feature>
<comment type="subcellular location">
    <subcellularLocation>
        <location evidence="1">Membrane</location>
        <topology evidence="1">Multi-pass membrane protein</topology>
    </subcellularLocation>
</comment>
<dbReference type="PANTHER" id="PTHR24223">
    <property type="entry name" value="ATP-BINDING CASSETTE SUB-FAMILY C"/>
    <property type="match status" value="1"/>
</dbReference>
<feature type="transmembrane region" description="Helical" evidence="10">
    <location>
        <begin position="139"/>
        <end position="157"/>
    </location>
</feature>
<dbReference type="PROSITE" id="PS00211">
    <property type="entry name" value="ABC_TRANSPORTER_1"/>
    <property type="match status" value="1"/>
</dbReference>
<evidence type="ECO:0000259" key="12">
    <source>
        <dbReference type="PROSITE" id="PS50929"/>
    </source>
</evidence>
<organism evidence="13 14">
    <name type="scientific">Cristinia sonorae</name>
    <dbReference type="NCBI Taxonomy" id="1940300"/>
    <lineage>
        <taxon>Eukaryota</taxon>
        <taxon>Fungi</taxon>
        <taxon>Dikarya</taxon>
        <taxon>Basidiomycota</taxon>
        <taxon>Agaricomycotina</taxon>
        <taxon>Agaricomycetes</taxon>
        <taxon>Agaricomycetidae</taxon>
        <taxon>Agaricales</taxon>
        <taxon>Pleurotineae</taxon>
        <taxon>Stephanosporaceae</taxon>
        <taxon>Cristinia</taxon>
    </lineage>
</organism>
<evidence type="ECO:0000313" key="14">
    <source>
        <dbReference type="Proteomes" id="UP000813824"/>
    </source>
</evidence>
<feature type="transmembrane region" description="Helical" evidence="10">
    <location>
        <begin position="523"/>
        <end position="544"/>
    </location>
</feature>
<feature type="region of interest" description="Disordered" evidence="9">
    <location>
        <begin position="418"/>
        <end position="473"/>
    </location>
</feature>
<feature type="transmembrane region" description="Helical" evidence="10">
    <location>
        <begin position="1137"/>
        <end position="1161"/>
    </location>
</feature>
<keyword evidence="6" id="KW-0067">ATP-binding</keyword>
<evidence type="ECO:0000313" key="13">
    <source>
        <dbReference type="EMBL" id="KAH8072269.1"/>
    </source>
</evidence>
<dbReference type="CDD" id="cd18596">
    <property type="entry name" value="ABC_6TM_VMR1_D1_like"/>
    <property type="match status" value="1"/>
</dbReference>
<dbReference type="InterPro" id="IPR003439">
    <property type="entry name" value="ABC_transporter-like_ATP-bd"/>
</dbReference>
<feature type="transmembrane region" description="Helical" evidence="10">
    <location>
        <begin position="1003"/>
        <end position="1026"/>
    </location>
</feature>
<dbReference type="Proteomes" id="UP000813824">
    <property type="component" value="Unassembled WGS sequence"/>
</dbReference>
<keyword evidence="3 10" id="KW-0812">Transmembrane</keyword>
<feature type="transmembrane region" description="Helical" evidence="10">
    <location>
        <begin position="62"/>
        <end position="83"/>
    </location>
</feature>
<dbReference type="PROSITE" id="PS50893">
    <property type="entry name" value="ABC_TRANSPORTER_2"/>
    <property type="match status" value="2"/>
</dbReference>
<feature type="domain" description="ABC transmembrane type-1" evidence="12">
    <location>
        <begin position="1018"/>
        <end position="1271"/>
    </location>
</feature>
<dbReference type="InterPro" id="IPR017871">
    <property type="entry name" value="ABC_transporter-like_CS"/>
</dbReference>
<dbReference type="FunFam" id="3.40.50.300:FF:000838">
    <property type="entry name" value="ABC multidrug transporter (Eurofung)"/>
    <property type="match status" value="1"/>
</dbReference>
<protein>
    <recommendedName>
        <fullName evidence="15">P-loop containing nucleoside triphosphate hydrolase protein</fullName>
    </recommendedName>
</protein>
<feature type="transmembrane region" description="Helical" evidence="10">
    <location>
        <begin position="607"/>
        <end position="628"/>
    </location>
</feature>
<sequence length="1574" mass="173546">MECTFSFPCLCTPFAMIQPVFELPGGSFHTYGINSPQKPLVAPLTLDQLTALRTTSFDTLVIPVYSASLSLFVLLVHAVWGCLKSKRNVTANPGLIKAAGGCVNYTFRFVRLIACLALLGLETRRLVLFQHFAGWYQDVLRFGLAGVYVYASILALISVSSSSTRVHTITKHLSFTLLTTWLVFVYRDIFPLITYHLRPIDAEYGSLLWTSIGILSLAAVVVPLCAPRIYEPVDPENPSTVLNPEQTASILSRLIFTFLDPLVYKANSGGVEHLPLDELPPLADYDEAKYLVTRNLERVQPYIAKKRHIFFGFLSIFRLEYTIMVLTTLLEVAMAFASPIGVNKLLQYIETGGEGATIRPWFWILWLLIGPVLGAIGSQYHSFLISGIAVRLGATINQLVFDHALRIRVKAETRLEVSSESTTAAATPENASVVEQPGSPENEDESANKHKQQEPSEAASEADTRVADEEPSGGNLIGKINNLVTSDAMSIGNGLDIYSIALYVPLQMLGSVFFLYSVLGWSAFVGILTTVAFFPIPGYLGNLMSGTQQARMEKTDARVQTVTETLGIIRMIKLFGWESKMKARIERARAEELRLLRRLKFLENLTGIANFALPFITTIVTFGTYSIIVKKELTASVVFSALVVFDMIRGQLWTLSGRLPVLIRAKVSLDRINSFLYSTELLDKFTSGSHISYNEEAIASRVIGIKNASFTWDADSDGTATPNRRNFVLRIDDELVFKNDQINLVVGPTGSGKTSLLMALLGEMHYIPQSPTSYYHLPRSGGVAYAAQESWVQSETIRDNILFGSEYDEVRYKKVIDQCGLKRDLELFEAGDLTEVGEKGLTLSGGQKARITLARAVYSKAEILLLDDVLAALDVHTAKWVVEQCFNGDLIRGRTVILVTHNIALASPIADFVVSLGRNGRISQQGSLSKVLAKDASLSAELKVEEKELVKADETIDDSNVPDGEIKLAQDGKLVVAEEIAVGRVGWAEVKLFFGSLGGKRWLLWWSAFAGNMLITPLMETFQVWYLGYWAHKYEELPSSEVSAPYYLSVYSVLIVISCTINTSGYLYYVLGAIRASKKIHERLISSVLGSTLRWLDTTPTSRVVNRCTQDIASVDDDIPNLFSQVAEVTTFMLARLVAVIIVAPAALIPGLLVGIFGLTLGRLYLKTQLAIKREMSNAQSPILSHFAAAIAGLVSIRAYGAQKAVKQEFFVRIDKYTRANRVYRDVTRWMSLRMESMGAIFTAGIAAYLVYGRGVTASNIGFAMNMAVGFCELIRFWIFASSRIEVQANSLERIQQYLEIDHEPAPTAAGVPPAYWPSSGNLSVETLSAKYSADGPTVLQDLSFNIRSGERVGIVGRTGSGKSSLTLALLRCILTEGRVYYDGIPTDSVNLDALRSNITIIPQVPELISGTLRQNLDPFEEQDDAVLNDCLRAAGLFSLQHHEDEARLTLDSAIASGGSNLSVGQRQIIALARAMVRKSKLLILDEATSAIDNETDNVIQESLRNELDKDVTLLTIAHRLQTIMDADKIMVLDAGRIAEFGEPKELLKDNESLLRALVDESSDKDHLYSMLKA</sequence>
<dbReference type="GO" id="GO:0140359">
    <property type="term" value="F:ABC-type transporter activity"/>
    <property type="evidence" value="ECO:0007669"/>
    <property type="project" value="InterPro"/>
</dbReference>
<evidence type="ECO:0000256" key="2">
    <source>
        <dbReference type="ARBA" id="ARBA00022448"/>
    </source>
</evidence>